<comment type="subcellular location">
    <subcellularLocation>
        <location evidence="1">Cell inner membrane</location>
        <topology evidence="1">Single-pass membrane protein</topology>
    </subcellularLocation>
</comment>
<gene>
    <name evidence="12" type="ORF">EDC56_3884</name>
</gene>
<organism evidence="12 13">
    <name type="scientific">Sinobacterium caligoides</name>
    <dbReference type="NCBI Taxonomy" id="933926"/>
    <lineage>
        <taxon>Bacteria</taxon>
        <taxon>Pseudomonadati</taxon>
        <taxon>Pseudomonadota</taxon>
        <taxon>Gammaproteobacteria</taxon>
        <taxon>Cellvibrionales</taxon>
        <taxon>Spongiibacteraceae</taxon>
        <taxon>Sinobacterium</taxon>
    </lineage>
</organism>
<evidence type="ECO:0000256" key="3">
    <source>
        <dbReference type="ARBA" id="ARBA00022475"/>
    </source>
</evidence>
<evidence type="ECO:0000313" key="12">
    <source>
        <dbReference type="EMBL" id="ROR94741.1"/>
    </source>
</evidence>
<evidence type="ECO:0000256" key="7">
    <source>
        <dbReference type="ARBA" id="ARBA00022989"/>
    </source>
</evidence>
<keyword evidence="3" id="KW-1003">Cell membrane</keyword>
<evidence type="ECO:0000256" key="10">
    <source>
        <dbReference type="ARBA" id="ARBA00030775"/>
    </source>
</evidence>
<keyword evidence="5" id="KW-0997">Cell inner membrane</keyword>
<comment type="similarity">
    <text evidence="9">Belongs to the GSP H family.</text>
</comment>
<dbReference type="InterPro" id="IPR022346">
    <property type="entry name" value="T2SS_GspH"/>
</dbReference>
<evidence type="ECO:0000256" key="4">
    <source>
        <dbReference type="ARBA" id="ARBA00022481"/>
    </source>
</evidence>
<dbReference type="GO" id="GO:0015628">
    <property type="term" value="P:protein secretion by the type II secretion system"/>
    <property type="evidence" value="ECO:0007669"/>
    <property type="project" value="InterPro"/>
</dbReference>
<evidence type="ECO:0000259" key="11">
    <source>
        <dbReference type="Pfam" id="PF12019"/>
    </source>
</evidence>
<evidence type="ECO:0000256" key="6">
    <source>
        <dbReference type="ARBA" id="ARBA00022692"/>
    </source>
</evidence>
<keyword evidence="7" id="KW-1133">Transmembrane helix</keyword>
<accession>A0A3N2D4M5</accession>
<dbReference type="RefSeq" id="WP_123714194.1">
    <property type="nucleotide sequence ID" value="NZ_RKHR01000011.1"/>
</dbReference>
<dbReference type="EMBL" id="RKHR01000011">
    <property type="protein sequence ID" value="ROR94741.1"/>
    <property type="molecule type" value="Genomic_DNA"/>
</dbReference>
<evidence type="ECO:0000313" key="13">
    <source>
        <dbReference type="Proteomes" id="UP000275394"/>
    </source>
</evidence>
<dbReference type="InterPro" id="IPR045584">
    <property type="entry name" value="Pilin-like"/>
</dbReference>
<evidence type="ECO:0000256" key="8">
    <source>
        <dbReference type="ARBA" id="ARBA00023136"/>
    </source>
</evidence>
<dbReference type="OrthoDB" id="5704085at2"/>
<sequence>MHTLIPPSKQFGTTLIEILTVLAIITTLSSQLGGFEHLLIRQRITADGLTLQQLLSLARYNAVRHNDNVVVCPYSNQRCSNNWNNAISVFSDHDGNKQINDNDQLLRVWQSEGRDSDISWNNRRYLSFKANGMNKNPGTFTLCPKHGEDKDKQAKMLTINMGGRSYFQKDHNQDGIVESYNAGPDCE</sequence>
<comment type="caution">
    <text evidence="12">The sequence shown here is derived from an EMBL/GenBank/DDBJ whole genome shotgun (WGS) entry which is preliminary data.</text>
</comment>
<feature type="domain" description="General secretion pathway GspH" evidence="11">
    <location>
        <begin position="51"/>
        <end position="163"/>
    </location>
</feature>
<name>A0A3N2D4M5_9GAMM</name>
<reference evidence="12 13" key="1">
    <citation type="submission" date="2018-11" db="EMBL/GenBank/DDBJ databases">
        <title>Genomic Encyclopedia of Type Strains, Phase IV (KMG-IV): sequencing the most valuable type-strain genomes for metagenomic binning, comparative biology and taxonomic classification.</title>
        <authorList>
            <person name="Goeker M."/>
        </authorList>
    </citation>
    <scope>NUCLEOTIDE SEQUENCE [LARGE SCALE GENOMIC DNA]</scope>
    <source>
        <strain evidence="12 13">DSM 100316</strain>
    </source>
</reference>
<evidence type="ECO:0000256" key="9">
    <source>
        <dbReference type="ARBA" id="ARBA00025772"/>
    </source>
</evidence>
<evidence type="ECO:0000256" key="5">
    <source>
        <dbReference type="ARBA" id="ARBA00022519"/>
    </source>
</evidence>
<dbReference type="Gene3D" id="3.55.40.10">
    <property type="entry name" value="minor pseudopilin epsh domain"/>
    <property type="match status" value="1"/>
</dbReference>
<dbReference type="Proteomes" id="UP000275394">
    <property type="component" value="Unassembled WGS sequence"/>
</dbReference>
<dbReference type="SUPFAM" id="SSF54523">
    <property type="entry name" value="Pili subunits"/>
    <property type="match status" value="1"/>
</dbReference>
<dbReference type="GO" id="GO:0015627">
    <property type="term" value="C:type II protein secretion system complex"/>
    <property type="evidence" value="ECO:0007669"/>
    <property type="project" value="InterPro"/>
</dbReference>
<keyword evidence="8" id="KW-0472">Membrane</keyword>
<evidence type="ECO:0000256" key="2">
    <source>
        <dbReference type="ARBA" id="ARBA00021549"/>
    </source>
</evidence>
<protein>
    <recommendedName>
        <fullName evidence="2">Type II secretion system protein H</fullName>
    </recommendedName>
    <alternativeName>
        <fullName evidence="10">General secretion pathway protein H</fullName>
    </alternativeName>
</protein>
<keyword evidence="6" id="KW-0812">Transmembrane</keyword>
<keyword evidence="13" id="KW-1185">Reference proteome</keyword>
<dbReference type="AlphaFoldDB" id="A0A3N2D4M5"/>
<dbReference type="GO" id="GO:0005886">
    <property type="term" value="C:plasma membrane"/>
    <property type="evidence" value="ECO:0007669"/>
    <property type="project" value="UniProtKB-SubCell"/>
</dbReference>
<proteinExistence type="inferred from homology"/>
<keyword evidence="4" id="KW-0488">Methylation</keyword>
<dbReference type="Pfam" id="PF12019">
    <property type="entry name" value="GspH"/>
    <property type="match status" value="1"/>
</dbReference>
<evidence type="ECO:0000256" key="1">
    <source>
        <dbReference type="ARBA" id="ARBA00004377"/>
    </source>
</evidence>